<evidence type="ECO:0000256" key="3">
    <source>
        <dbReference type="ARBA" id="ARBA00022553"/>
    </source>
</evidence>
<evidence type="ECO:0000256" key="11">
    <source>
        <dbReference type="ARBA" id="ARBA00023026"/>
    </source>
</evidence>
<reference evidence="13 14" key="2">
    <citation type="submission" date="2020-08" db="EMBL/GenBank/DDBJ databases">
        <authorList>
            <person name="Partida-Martinez L."/>
            <person name="Huntemann M."/>
            <person name="Clum A."/>
            <person name="Wang J."/>
            <person name="Palaniappan K."/>
            <person name="Ritter S."/>
            <person name="Chen I.-M."/>
            <person name="Stamatis D."/>
            <person name="Reddy T."/>
            <person name="O'Malley R."/>
            <person name="Daum C."/>
            <person name="Shapiro N."/>
            <person name="Ivanova N."/>
            <person name="Kyrpides N."/>
            <person name="Woyke T."/>
        </authorList>
    </citation>
    <scope>NUCLEOTIDE SEQUENCE [LARGE SCALE GENOMIC DNA]</scope>
    <source>
        <strain evidence="13 14">AS3.13</strain>
    </source>
</reference>
<comment type="caution">
    <text evidence="13">The sequence shown here is derived from an EMBL/GenBank/DDBJ whole genome shotgun (WGS) entry which is preliminary data.</text>
</comment>
<evidence type="ECO:0000256" key="8">
    <source>
        <dbReference type="ARBA" id="ARBA00022741"/>
    </source>
</evidence>
<dbReference type="Gene3D" id="3.30.450.20">
    <property type="entry name" value="PAS domain"/>
    <property type="match status" value="1"/>
</dbReference>
<dbReference type="Pfam" id="PF07536">
    <property type="entry name" value="HWE_HK"/>
    <property type="match status" value="1"/>
</dbReference>
<dbReference type="SMART" id="SM00911">
    <property type="entry name" value="HWE_HK"/>
    <property type="match status" value="1"/>
</dbReference>
<dbReference type="SUPFAM" id="SSF55781">
    <property type="entry name" value="GAF domain-like"/>
    <property type="match status" value="1"/>
</dbReference>
<keyword evidence="10" id="KW-0067">ATP-binding</keyword>
<dbReference type="GO" id="GO:0004673">
    <property type="term" value="F:protein histidine kinase activity"/>
    <property type="evidence" value="ECO:0007669"/>
    <property type="project" value="UniProtKB-EC"/>
</dbReference>
<dbReference type="Gene3D" id="3.30.565.10">
    <property type="entry name" value="Histidine kinase-like ATPase, C-terminal domain"/>
    <property type="match status" value="1"/>
</dbReference>
<keyword evidence="5" id="KW-0288">FMN</keyword>
<dbReference type="Gene3D" id="3.30.450.40">
    <property type="match status" value="1"/>
</dbReference>
<dbReference type="InterPro" id="IPR035965">
    <property type="entry name" value="PAS-like_dom_sf"/>
</dbReference>
<dbReference type="Pfam" id="PF13185">
    <property type="entry name" value="GAF_2"/>
    <property type="match status" value="1"/>
</dbReference>
<dbReference type="InterPro" id="IPR036890">
    <property type="entry name" value="HATPase_C_sf"/>
</dbReference>
<evidence type="ECO:0000313" key="13">
    <source>
        <dbReference type="EMBL" id="MBB6504422.1"/>
    </source>
</evidence>
<dbReference type="Pfam" id="PF08447">
    <property type="entry name" value="PAS_3"/>
    <property type="match status" value="1"/>
</dbReference>
<keyword evidence="8" id="KW-0547">Nucleotide-binding</keyword>
<organism evidence="13 14">
    <name type="scientific">Sphingomonas endophytica</name>
    <dbReference type="NCBI Taxonomy" id="869719"/>
    <lineage>
        <taxon>Bacteria</taxon>
        <taxon>Pseudomonadati</taxon>
        <taxon>Pseudomonadota</taxon>
        <taxon>Alphaproteobacteria</taxon>
        <taxon>Sphingomonadales</taxon>
        <taxon>Sphingomonadaceae</taxon>
        <taxon>Sphingomonas</taxon>
    </lineage>
</organism>
<keyword evidence="6" id="KW-0808">Transferase</keyword>
<evidence type="ECO:0000259" key="12">
    <source>
        <dbReference type="PROSITE" id="PS50113"/>
    </source>
</evidence>
<dbReference type="InterPro" id="IPR029016">
    <property type="entry name" value="GAF-like_dom_sf"/>
</dbReference>
<dbReference type="InterPro" id="IPR003018">
    <property type="entry name" value="GAF"/>
</dbReference>
<dbReference type="SUPFAM" id="SSF55785">
    <property type="entry name" value="PYP-like sensor domain (PAS domain)"/>
    <property type="match status" value="1"/>
</dbReference>
<evidence type="ECO:0000256" key="2">
    <source>
        <dbReference type="ARBA" id="ARBA00012438"/>
    </source>
</evidence>
<evidence type="ECO:0000256" key="7">
    <source>
        <dbReference type="ARBA" id="ARBA00022737"/>
    </source>
</evidence>
<proteinExistence type="predicted"/>
<evidence type="ECO:0000256" key="10">
    <source>
        <dbReference type="ARBA" id="ARBA00022840"/>
    </source>
</evidence>
<dbReference type="GO" id="GO:0005524">
    <property type="term" value="F:ATP binding"/>
    <property type="evidence" value="ECO:0007669"/>
    <property type="project" value="UniProtKB-KW"/>
</dbReference>
<protein>
    <recommendedName>
        <fullName evidence="2">histidine kinase</fullName>
        <ecNumber evidence="2">2.7.13.3</ecNumber>
    </recommendedName>
</protein>
<dbReference type="PANTHER" id="PTHR41523">
    <property type="entry name" value="TWO-COMPONENT SYSTEM SENSOR PROTEIN"/>
    <property type="match status" value="1"/>
</dbReference>
<dbReference type="EMBL" id="JACHBT010000006">
    <property type="protein sequence ID" value="MBB6504422.1"/>
    <property type="molecule type" value="Genomic_DNA"/>
</dbReference>
<keyword evidence="9" id="KW-0418">Kinase</keyword>
<dbReference type="RefSeq" id="WP_184504716.1">
    <property type="nucleotide sequence ID" value="NZ_JACHBT010000006.1"/>
</dbReference>
<accession>A0A7X0MM98</accession>
<keyword evidence="7" id="KW-0677">Repeat</keyword>
<evidence type="ECO:0000256" key="1">
    <source>
        <dbReference type="ARBA" id="ARBA00000085"/>
    </source>
</evidence>
<dbReference type="SMART" id="SM00065">
    <property type="entry name" value="GAF"/>
    <property type="match status" value="1"/>
</dbReference>
<evidence type="ECO:0000256" key="9">
    <source>
        <dbReference type="ARBA" id="ARBA00022777"/>
    </source>
</evidence>
<keyword evidence="4" id="KW-0285">Flavoprotein</keyword>
<dbReference type="InterPro" id="IPR000700">
    <property type="entry name" value="PAS-assoc_C"/>
</dbReference>
<dbReference type="PANTHER" id="PTHR41523:SF7">
    <property type="entry name" value="HISTIDINE KINASE"/>
    <property type="match status" value="1"/>
</dbReference>
<evidence type="ECO:0000256" key="6">
    <source>
        <dbReference type="ARBA" id="ARBA00022679"/>
    </source>
</evidence>
<name>A0A7X0MM98_9SPHN</name>
<dbReference type="EC" id="2.7.13.3" evidence="2"/>
<dbReference type="InterPro" id="IPR013655">
    <property type="entry name" value="PAS_fold_3"/>
</dbReference>
<keyword evidence="3" id="KW-0597">Phosphoprotein</keyword>
<dbReference type="Proteomes" id="UP000522313">
    <property type="component" value="Unassembled WGS sequence"/>
</dbReference>
<evidence type="ECO:0000313" key="14">
    <source>
        <dbReference type="Proteomes" id="UP000522313"/>
    </source>
</evidence>
<dbReference type="AlphaFoldDB" id="A0A7X0MM98"/>
<dbReference type="InterPro" id="IPR000014">
    <property type="entry name" value="PAS"/>
</dbReference>
<evidence type="ECO:0000256" key="4">
    <source>
        <dbReference type="ARBA" id="ARBA00022630"/>
    </source>
</evidence>
<reference evidence="13 14" key="1">
    <citation type="submission" date="2020-08" db="EMBL/GenBank/DDBJ databases">
        <title>The Agave Microbiome: Exploring the role of microbial communities in plant adaptations to desert environments.</title>
        <authorList>
            <person name="Partida-Martinez L.P."/>
        </authorList>
    </citation>
    <scope>NUCLEOTIDE SEQUENCE [LARGE SCALE GENOMIC DNA]</scope>
    <source>
        <strain evidence="13 14">AS3.13</strain>
    </source>
</reference>
<dbReference type="NCBIfam" id="TIGR00229">
    <property type="entry name" value="sensory_box"/>
    <property type="match status" value="1"/>
</dbReference>
<evidence type="ECO:0000256" key="5">
    <source>
        <dbReference type="ARBA" id="ARBA00022643"/>
    </source>
</evidence>
<keyword evidence="11" id="KW-0843">Virulence</keyword>
<comment type="catalytic activity">
    <reaction evidence="1">
        <text>ATP + protein L-histidine = ADP + protein N-phospho-L-histidine.</text>
        <dbReference type="EC" id="2.7.13.3"/>
    </reaction>
</comment>
<sequence length="518" mass="56878">MRAETHDETDPLQTLARKNAVLQAINRIFHEALGATSDEALGRLCLAVAEDLTGASFSFMAELTPARDRLHDLAISDRAWKVFREVWPDGAETMVPTHLDLHGLYGRVIHDDASLIANDAAAHPDAIGTPHGHPPLQSFLGVPLRRQGELIGVIGLGNRSGGFRDIDRLAAEELAPAIVQALGGKRAELALRESEDMRRVSMELVPAMLWRTDQSGNNKMSESQWADLTGQDERTAADWGWLEAVHPEDRAATEAAFRRSYTCNESLEQQLRLRDRDGEYRWFLMRQVPRRAAASSVTHWFGAATDVHDMHLLEERQRRLVAELQHRVRNILTVVRSVFARTVEAGGTLDDVADHFRGRLDALARTQAIVTQTASGNVDLENLIRDELLSVGVADGEAVTIAGPDVPLPPRAAEAIGLAIHELAINSVKYGALKRPGARLHVAWSTYVDKDGKKGVRLTWTEKGVPALAISPCRQGFGAELICEALPYQYGAETQLTFAGGGVRCAIALPLQEEGRPF</sequence>
<dbReference type="PROSITE" id="PS50113">
    <property type="entry name" value="PAC"/>
    <property type="match status" value="1"/>
</dbReference>
<dbReference type="CDD" id="cd00130">
    <property type="entry name" value="PAS"/>
    <property type="match status" value="1"/>
</dbReference>
<dbReference type="FunFam" id="3.30.450.20:FF:000099">
    <property type="entry name" value="Sensory box sensor histidine kinase"/>
    <property type="match status" value="1"/>
</dbReference>
<gene>
    <name evidence="13" type="ORF">F4693_001392</name>
</gene>
<feature type="domain" description="PAC" evidence="12">
    <location>
        <begin position="267"/>
        <end position="319"/>
    </location>
</feature>
<dbReference type="InterPro" id="IPR011102">
    <property type="entry name" value="Sig_transdc_His_kinase_HWE"/>
</dbReference>